<accession>A0A2M4DK75</accession>
<organism evidence="3">
    <name type="scientific">Anopheles darlingi</name>
    <name type="common">Mosquito</name>
    <dbReference type="NCBI Taxonomy" id="43151"/>
    <lineage>
        <taxon>Eukaryota</taxon>
        <taxon>Metazoa</taxon>
        <taxon>Ecdysozoa</taxon>
        <taxon>Arthropoda</taxon>
        <taxon>Hexapoda</taxon>
        <taxon>Insecta</taxon>
        <taxon>Pterygota</taxon>
        <taxon>Neoptera</taxon>
        <taxon>Endopterygota</taxon>
        <taxon>Diptera</taxon>
        <taxon>Nematocera</taxon>
        <taxon>Culicoidea</taxon>
        <taxon>Culicidae</taxon>
        <taxon>Anophelinae</taxon>
        <taxon>Anopheles</taxon>
    </lineage>
</organism>
<protein>
    <submittedName>
        <fullName evidence="3">Putative secreted protein</fullName>
    </submittedName>
</protein>
<reference evidence="3" key="1">
    <citation type="submission" date="2018-01" db="EMBL/GenBank/DDBJ databases">
        <title>An insight into the sialome of Amazonian anophelines.</title>
        <authorList>
            <person name="Ribeiro J.M."/>
            <person name="Scarpassa V."/>
            <person name="Calvo E."/>
        </authorList>
    </citation>
    <scope>NUCLEOTIDE SEQUENCE</scope>
</reference>
<proteinExistence type="predicted"/>
<sequence length="112" mass="12176">MLFPFAAASVVVLVVGLNCRVWADDSISTHFSLFQPSDLRGSCGRCFSLCNYRLPLVCLILIAPFYSSDSPKDRTSDAPGELALSGNSSRMPGVRRVVAGDRVTNKNYTILC</sequence>
<evidence type="ECO:0000256" key="1">
    <source>
        <dbReference type="SAM" id="MobiDB-lite"/>
    </source>
</evidence>
<dbReference type="EMBL" id="GGFL01013769">
    <property type="protein sequence ID" value="MBW77947.1"/>
    <property type="molecule type" value="Transcribed_RNA"/>
</dbReference>
<name>A0A2M4DK75_ANODA</name>
<evidence type="ECO:0000256" key="2">
    <source>
        <dbReference type="SAM" id="SignalP"/>
    </source>
</evidence>
<keyword evidence="2" id="KW-0732">Signal</keyword>
<feature type="signal peptide" evidence="2">
    <location>
        <begin position="1"/>
        <end position="23"/>
    </location>
</feature>
<feature type="chain" id="PRO_5014733979" evidence="2">
    <location>
        <begin position="24"/>
        <end position="112"/>
    </location>
</feature>
<dbReference type="AlphaFoldDB" id="A0A2M4DK75"/>
<feature type="region of interest" description="Disordered" evidence="1">
    <location>
        <begin position="67"/>
        <end position="89"/>
    </location>
</feature>
<evidence type="ECO:0000313" key="3">
    <source>
        <dbReference type="EMBL" id="MBW77947.1"/>
    </source>
</evidence>